<sequence>MTTSGSTSLLEDLQQLFPYDDWLATLDAMAMHDGKRMKGLLAGKRRSSSLGSSLEFADYRPYIEGDDIRRIDWNLYGRTSKAYIRQYWDEQERSFHLYVDGTQSMSRIGFDLDNKWRFALRVAASVGYLVLQGEDRLTIQQFNETTVRRQTPMLHGKHAVFTMMKQLAGWMREAQEASTAPSVEVSDLSIPFAKGLHMPRRAGVTWIFSDALYERGVETLLSSLQARQQQVVFVHILHGEELDPKLEGEWRLVDIETSLTKEVAMSPAILNDYKKGVYAFRERLRQLCEQRGIAYYAMNSSEQLPASFLKLLAAGEHIQFR</sequence>
<dbReference type="PANTHER" id="PTHR33608:SF7">
    <property type="entry name" value="DUF58 DOMAIN-CONTAINING PROTEIN"/>
    <property type="match status" value="1"/>
</dbReference>
<organism evidence="2 3">
    <name type="scientific">Paenibacillus septentrionalis</name>
    <dbReference type="NCBI Taxonomy" id="429342"/>
    <lineage>
        <taxon>Bacteria</taxon>
        <taxon>Bacillati</taxon>
        <taxon>Bacillota</taxon>
        <taxon>Bacilli</taxon>
        <taxon>Bacillales</taxon>
        <taxon>Paenibacillaceae</taxon>
        <taxon>Paenibacillus</taxon>
    </lineage>
</organism>
<dbReference type="InterPro" id="IPR036465">
    <property type="entry name" value="vWFA_dom_sf"/>
</dbReference>
<evidence type="ECO:0000313" key="3">
    <source>
        <dbReference type="Proteomes" id="UP001596233"/>
    </source>
</evidence>
<keyword evidence="3" id="KW-1185">Reference proteome</keyword>
<protein>
    <submittedName>
        <fullName evidence="2">DUF58 domain-containing protein</fullName>
    </submittedName>
</protein>
<reference evidence="3" key="1">
    <citation type="journal article" date="2019" name="Int. J. Syst. Evol. Microbiol.">
        <title>The Global Catalogue of Microorganisms (GCM) 10K type strain sequencing project: providing services to taxonomists for standard genome sequencing and annotation.</title>
        <authorList>
            <consortium name="The Broad Institute Genomics Platform"/>
            <consortium name="The Broad Institute Genome Sequencing Center for Infectious Disease"/>
            <person name="Wu L."/>
            <person name="Ma J."/>
        </authorList>
    </citation>
    <scope>NUCLEOTIDE SEQUENCE [LARGE SCALE GENOMIC DNA]</scope>
    <source>
        <strain evidence="3">PCU 280</strain>
    </source>
</reference>
<comment type="caution">
    <text evidence="2">The sequence shown here is derived from an EMBL/GenBank/DDBJ whole genome shotgun (WGS) entry which is preliminary data.</text>
</comment>
<dbReference type="RefSeq" id="WP_379229915.1">
    <property type="nucleotide sequence ID" value="NZ_JBHSTE010000001.1"/>
</dbReference>
<dbReference type="SUPFAM" id="SSF53300">
    <property type="entry name" value="vWA-like"/>
    <property type="match status" value="1"/>
</dbReference>
<dbReference type="EMBL" id="JBHSTE010000001">
    <property type="protein sequence ID" value="MFC6331072.1"/>
    <property type="molecule type" value="Genomic_DNA"/>
</dbReference>
<proteinExistence type="predicted"/>
<dbReference type="InterPro" id="IPR002881">
    <property type="entry name" value="DUF58"/>
</dbReference>
<accession>A0ABW1UX98</accession>
<evidence type="ECO:0000313" key="2">
    <source>
        <dbReference type="EMBL" id="MFC6331072.1"/>
    </source>
</evidence>
<feature type="domain" description="DUF58" evidence="1">
    <location>
        <begin position="58"/>
        <end position="279"/>
    </location>
</feature>
<gene>
    <name evidence="2" type="ORF">ACFP56_00440</name>
</gene>
<dbReference type="Pfam" id="PF01882">
    <property type="entry name" value="DUF58"/>
    <property type="match status" value="1"/>
</dbReference>
<evidence type="ECO:0000259" key="1">
    <source>
        <dbReference type="Pfam" id="PF01882"/>
    </source>
</evidence>
<dbReference type="PANTHER" id="PTHR33608">
    <property type="entry name" value="BLL2464 PROTEIN"/>
    <property type="match status" value="1"/>
</dbReference>
<name>A0ABW1UX98_9BACL</name>
<dbReference type="Proteomes" id="UP001596233">
    <property type="component" value="Unassembled WGS sequence"/>
</dbReference>